<evidence type="ECO:0000313" key="5">
    <source>
        <dbReference type="Proteomes" id="UP000515163"/>
    </source>
</evidence>
<dbReference type="InterPro" id="IPR050327">
    <property type="entry name" value="Proton-linked_MCT"/>
</dbReference>
<dbReference type="CDD" id="cd17352">
    <property type="entry name" value="MFS_MCT_SLC16"/>
    <property type="match status" value="1"/>
</dbReference>
<dbReference type="InterPro" id="IPR011701">
    <property type="entry name" value="MFS"/>
</dbReference>
<dbReference type="GO" id="GO:0022857">
    <property type="term" value="F:transmembrane transporter activity"/>
    <property type="evidence" value="ECO:0007669"/>
    <property type="project" value="InterPro"/>
</dbReference>
<dbReference type="SUPFAM" id="SSF103473">
    <property type="entry name" value="MFS general substrate transporter"/>
    <property type="match status" value="1"/>
</dbReference>
<keyword evidence="3" id="KW-0812">Transmembrane</keyword>
<feature type="transmembrane region" description="Helical" evidence="3">
    <location>
        <begin position="96"/>
        <end position="115"/>
    </location>
</feature>
<dbReference type="GO" id="GO:0016020">
    <property type="term" value="C:membrane"/>
    <property type="evidence" value="ECO:0007669"/>
    <property type="project" value="UniProtKB-SubCell"/>
</dbReference>
<dbReference type="GeneID" id="116308606"/>
<dbReference type="KEGG" id="aten:116308606"/>
<feature type="transmembrane region" description="Helical" evidence="3">
    <location>
        <begin position="69"/>
        <end position="89"/>
    </location>
</feature>
<gene>
    <name evidence="6" type="primary">LOC116308606</name>
</gene>
<dbReference type="Gene3D" id="1.20.1250.20">
    <property type="entry name" value="MFS general substrate transporter like domains"/>
    <property type="match status" value="2"/>
</dbReference>
<feature type="transmembrane region" description="Helical" evidence="3">
    <location>
        <begin position="362"/>
        <end position="388"/>
    </location>
</feature>
<feature type="transmembrane region" description="Helical" evidence="3">
    <location>
        <begin position="272"/>
        <end position="290"/>
    </location>
</feature>
<dbReference type="PROSITE" id="PS50850">
    <property type="entry name" value="MFS"/>
    <property type="match status" value="1"/>
</dbReference>
<feature type="transmembrane region" description="Helical" evidence="3">
    <location>
        <begin position="121"/>
        <end position="145"/>
    </location>
</feature>
<feature type="transmembrane region" description="Helical" evidence="3">
    <location>
        <begin position="394"/>
        <end position="416"/>
    </location>
</feature>
<dbReference type="PANTHER" id="PTHR11360">
    <property type="entry name" value="MONOCARBOXYLATE TRANSPORTER"/>
    <property type="match status" value="1"/>
</dbReference>
<evidence type="ECO:0000256" key="3">
    <source>
        <dbReference type="SAM" id="Phobius"/>
    </source>
</evidence>
<dbReference type="PANTHER" id="PTHR11360:SF251">
    <property type="entry name" value="MAJOR FACILITATOR SUPERFAMILY (MFS) PROFILE DOMAIN-CONTAINING PROTEIN"/>
    <property type="match status" value="1"/>
</dbReference>
<feature type="transmembrane region" description="Helical" evidence="3">
    <location>
        <begin position="27"/>
        <end position="57"/>
    </location>
</feature>
<organism evidence="5 6">
    <name type="scientific">Actinia tenebrosa</name>
    <name type="common">Australian red waratah sea anemone</name>
    <dbReference type="NCBI Taxonomy" id="6105"/>
    <lineage>
        <taxon>Eukaryota</taxon>
        <taxon>Metazoa</taxon>
        <taxon>Cnidaria</taxon>
        <taxon>Anthozoa</taxon>
        <taxon>Hexacorallia</taxon>
        <taxon>Actiniaria</taxon>
        <taxon>Actiniidae</taxon>
        <taxon>Actinia</taxon>
    </lineage>
</organism>
<dbReference type="InterPro" id="IPR036259">
    <property type="entry name" value="MFS_trans_sf"/>
</dbReference>
<proteinExistence type="predicted"/>
<feature type="transmembrane region" description="Helical" evidence="3">
    <location>
        <begin position="302"/>
        <end position="322"/>
    </location>
</feature>
<keyword evidence="5" id="KW-1185">Reference proteome</keyword>
<feature type="transmembrane region" description="Helical" evidence="3">
    <location>
        <begin position="185"/>
        <end position="211"/>
    </location>
</feature>
<evidence type="ECO:0000313" key="6">
    <source>
        <dbReference type="RefSeq" id="XP_031574927.1"/>
    </source>
</evidence>
<dbReference type="InterPro" id="IPR020846">
    <property type="entry name" value="MFS_dom"/>
</dbReference>
<dbReference type="AlphaFoldDB" id="A0A6P8J5G2"/>
<evidence type="ECO:0000256" key="2">
    <source>
        <dbReference type="SAM" id="MobiDB-lite"/>
    </source>
</evidence>
<evidence type="ECO:0000259" key="4">
    <source>
        <dbReference type="PROSITE" id="PS50850"/>
    </source>
</evidence>
<dbReference type="OrthoDB" id="6499973at2759"/>
<dbReference type="RefSeq" id="XP_031574927.1">
    <property type="nucleotide sequence ID" value="XM_031719067.1"/>
</dbReference>
<protein>
    <submittedName>
        <fullName evidence="6">Monocarboxylate transporter 14-like isoform X1</fullName>
    </submittedName>
</protein>
<evidence type="ECO:0000256" key="1">
    <source>
        <dbReference type="ARBA" id="ARBA00004141"/>
    </source>
</evidence>
<feature type="transmembrane region" description="Helical" evidence="3">
    <location>
        <begin position="152"/>
        <end position="173"/>
    </location>
</feature>
<feature type="compositionally biased region" description="Low complexity" evidence="2">
    <location>
        <begin position="437"/>
        <end position="450"/>
    </location>
</feature>
<name>A0A6P8J5G2_ACTTE</name>
<accession>A0A6P8J5G2</accession>
<dbReference type="InParanoid" id="A0A6P8J5G2"/>
<feature type="transmembrane region" description="Helical" evidence="3">
    <location>
        <begin position="328"/>
        <end position="350"/>
    </location>
</feature>
<comment type="subcellular location">
    <subcellularLocation>
        <location evidence="1">Membrane</location>
        <topology evidence="1">Multi-pass membrane protein</topology>
    </subcellularLocation>
</comment>
<keyword evidence="3" id="KW-0472">Membrane</keyword>
<feature type="region of interest" description="Disordered" evidence="2">
    <location>
        <begin position="429"/>
        <end position="453"/>
    </location>
</feature>
<reference evidence="6" key="1">
    <citation type="submission" date="2025-08" db="UniProtKB">
        <authorList>
            <consortium name="RefSeq"/>
        </authorList>
    </citation>
    <scope>IDENTIFICATION</scope>
    <source>
        <tissue evidence="6">Tentacle</tissue>
    </source>
</reference>
<dbReference type="Proteomes" id="UP000515163">
    <property type="component" value="Unplaced"/>
</dbReference>
<dbReference type="Pfam" id="PF07690">
    <property type="entry name" value="MFS_1"/>
    <property type="match status" value="1"/>
</dbReference>
<sequence length="537" mass="59605">MYVYYQIIYLKFSSWTRTMEGKLDGGLSWVVAFAAFFQQFVMMGSNYVFGAFFIALLDEFKESKAITGLVGSLAFGLSFVLGPITTIICHKLGNRVALFIGSVFFSLGLLLTSFVDDLSRMFLTYSVMVGFGGSLCYYTSILILNEYFCKRLVTANGLTLSGSGLGTLALSAAVEHFLELHGWRIAFRILCVFSLIQFVSCGIQCVISAPIKTDSALKDKVSKNKFIDTSLFKNKAYIVWVFVISMVLFGFYIPYVHLIRHCQDLNIPRSKAAILVGYLAISSTIGKIITGRIADHPRVDRLILFQFFLLVCSVLTTLFPIMTSLETVTIYCWLFGFQEGGFVVLIAIITGDIVGKEKMASAFGVLYGFSCIPMMIGPPVAGMMYGISNSYNPAFFMSAALTALSVCISFLIPVLLPQEIIEKSSMRNTAEEIQMPSTGSSTNNNSKNSSVDQEAGIKLIETKTKNDGVFMERSGATRTLRKRNKNEGTTNRLSLDFQLYFSMEHLVSQRDSLISSFYSRENLNHPAPVPEVRETDV</sequence>
<keyword evidence="3" id="KW-1133">Transmembrane helix</keyword>
<feature type="transmembrane region" description="Helical" evidence="3">
    <location>
        <begin position="232"/>
        <end position="252"/>
    </location>
</feature>
<feature type="domain" description="Major facilitator superfamily (MFS) profile" evidence="4">
    <location>
        <begin position="31"/>
        <end position="417"/>
    </location>
</feature>